<evidence type="ECO:0000313" key="8">
    <source>
        <dbReference type="EMBL" id="ARN82076.1"/>
    </source>
</evidence>
<name>A0A1W6MX04_9HYPH</name>
<feature type="transmembrane region" description="Helical" evidence="7">
    <location>
        <begin position="299"/>
        <end position="322"/>
    </location>
</feature>
<evidence type="ECO:0000256" key="4">
    <source>
        <dbReference type="ARBA" id="ARBA00022692"/>
    </source>
</evidence>
<feature type="transmembrane region" description="Helical" evidence="7">
    <location>
        <begin position="334"/>
        <end position="358"/>
    </location>
</feature>
<feature type="transmembrane region" description="Helical" evidence="7">
    <location>
        <begin position="177"/>
        <end position="199"/>
    </location>
</feature>
<dbReference type="STRING" id="655015.B1812_14445"/>
<dbReference type="OrthoDB" id="9770347at2"/>
<dbReference type="Pfam" id="PF13440">
    <property type="entry name" value="Polysacc_synt_3"/>
    <property type="match status" value="1"/>
</dbReference>
<feature type="transmembrane region" description="Helical" evidence="7">
    <location>
        <begin position="370"/>
        <end position="388"/>
    </location>
</feature>
<dbReference type="AlphaFoldDB" id="A0A1W6MX04"/>
<dbReference type="GO" id="GO:0005886">
    <property type="term" value="C:plasma membrane"/>
    <property type="evidence" value="ECO:0007669"/>
    <property type="project" value="UniProtKB-SubCell"/>
</dbReference>
<accession>A0A1W6MX04</accession>
<dbReference type="KEGG" id="mbry:B1812_14445"/>
<keyword evidence="4 7" id="KW-0812">Transmembrane</keyword>
<dbReference type="InterPro" id="IPR050833">
    <property type="entry name" value="Poly_Biosynth_Transport"/>
</dbReference>
<keyword evidence="5 7" id="KW-1133">Transmembrane helix</keyword>
<evidence type="ECO:0000256" key="2">
    <source>
        <dbReference type="ARBA" id="ARBA00007430"/>
    </source>
</evidence>
<organism evidence="8 9">
    <name type="scientific">Methylocystis bryophila</name>
    <dbReference type="NCBI Taxonomy" id="655015"/>
    <lineage>
        <taxon>Bacteria</taxon>
        <taxon>Pseudomonadati</taxon>
        <taxon>Pseudomonadota</taxon>
        <taxon>Alphaproteobacteria</taxon>
        <taxon>Hyphomicrobiales</taxon>
        <taxon>Methylocystaceae</taxon>
        <taxon>Methylocystis</taxon>
    </lineage>
</organism>
<sequence>MLKTLKELTDKALSGHVGKILRGFSAHGGAEMANRVVRLAATVVIARRLAPDIVGEAALALSLFEMVRVFASTGVGPKVIACHEEELAATCNTAYRLFWMWSGLLVVCQLAIAWVLAHVYGRPVAGAMLATLSITYLLTPGGDVQLRLALREGLNGPVARVFATQAIADHLMTAGLLLAWASPWSIVLPKLLTAPLWLIMMRSARPWRYNPKAGSSPVRDMLKFGGGVLASELLTAVRTQGDNLIIAATMGTSVLGAYYFAYNAGIGISSSLVRAFALVAFPMLCAAKSGEESLSALRHVGVVGAAVFVPIVALQSFGAPYYVPLIFGERWSFAAPLIALMCLAGLPLLLSSVTTCWLRAQGRVHADAANSFVICVTALGGLFLGARFGSLEVAVIGLVAGQALGALFGAARSLPLGSLKGAFRFLTKAQIA</sequence>
<evidence type="ECO:0000256" key="1">
    <source>
        <dbReference type="ARBA" id="ARBA00004651"/>
    </source>
</evidence>
<keyword evidence="6 7" id="KW-0472">Membrane</keyword>
<keyword evidence="9" id="KW-1185">Reference proteome</keyword>
<proteinExistence type="inferred from homology"/>
<evidence type="ECO:0000313" key="9">
    <source>
        <dbReference type="Proteomes" id="UP000193978"/>
    </source>
</evidence>
<evidence type="ECO:0008006" key="10">
    <source>
        <dbReference type="Google" id="ProtNLM"/>
    </source>
</evidence>
<dbReference type="Proteomes" id="UP000193978">
    <property type="component" value="Chromosome"/>
</dbReference>
<comment type="similarity">
    <text evidence="2">Belongs to the polysaccharide synthase family.</text>
</comment>
<dbReference type="PANTHER" id="PTHR30250:SF10">
    <property type="entry name" value="LIPOPOLYSACCHARIDE BIOSYNTHESIS PROTEIN WZXC"/>
    <property type="match status" value="1"/>
</dbReference>
<evidence type="ECO:0000256" key="6">
    <source>
        <dbReference type="ARBA" id="ARBA00023136"/>
    </source>
</evidence>
<dbReference type="PANTHER" id="PTHR30250">
    <property type="entry name" value="PST FAMILY PREDICTED COLANIC ACID TRANSPORTER"/>
    <property type="match status" value="1"/>
</dbReference>
<protein>
    <recommendedName>
        <fullName evidence="10">Polysaccharide biosynthesis protein</fullName>
    </recommendedName>
</protein>
<feature type="transmembrane region" description="Helical" evidence="7">
    <location>
        <begin position="98"/>
        <end position="117"/>
    </location>
</feature>
<reference evidence="8 9" key="1">
    <citation type="submission" date="2017-02" db="EMBL/GenBank/DDBJ databases">
        <authorList>
            <person name="Peterson S.W."/>
        </authorList>
    </citation>
    <scope>NUCLEOTIDE SEQUENCE [LARGE SCALE GENOMIC DNA]</scope>
    <source>
        <strain evidence="8 9">S285</strain>
    </source>
</reference>
<evidence type="ECO:0000256" key="5">
    <source>
        <dbReference type="ARBA" id="ARBA00022989"/>
    </source>
</evidence>
<gene>
    <name evidence="8" type="ORF">B1812_14445</name>
</gene>
<feature type="transmembrane region" description="Helical" evidence="7">
    <location>
        <begin position="268"/>
        <end position="287"/>
    </location>
</feature>
<feature type="transmembrane region" description="Helical" evidence="7">
    <location>
        <begin position="394"/>
        <end position="414"/>
    </location>
</feature>
<dbReference type="EMBL" id="CP019948">
    <property type="protein sequence ID" value="ARN82076.1"/>
    <property type="molecule type" value="Genomic_DNA"/>
</dbReference>
<evidence type="ECO:0000256" key="3">
    <source>
        <dbReference type="ARBA" id="ARBA00022475"/>
    </source>
</evidence>
<feature type="transmembrane region" description="Helical" evidence="7">
    <location>
        <begin position="244"/>
        <end position="262"/>
    </location>
</feature>
<keyword evidence="3" id="KW-1003">Cell membrane</keyword>
<evidence type="ECO:0000256" key="7">
    <source>
        <dbReference type="SAM" id="Phobius"/>
    </source>
</evidence>
<dbReference type="RefSeq" id="WP_085772201.1">
    <property type="nucleotide sequence ID" value="NZ_AP027149.1"/>
</dbReference>
<comment type="subcellular location">
    <subcellularLocation>
        <location evidence="1">Cell membrane</location>
        <topology evidence="1">Multi-pass membrane protein</topology>
    </subcellularLocation>
</comment>